<proteinExistence type="predicted"/>
<feature type="transmembrane region" description="Helical" evidence="2">
    <location>
        <begin position="407"/>
        <end position="427"/>
    </location>
</feature>
<feature type="compositionally biased region" description="Polar residues" evidence="1">
    <location>
        <begin position="173"/>
        <end position="189"/>
    </location>
</feature>
<protein>
    <submittedName>
        <fullName evidence="3">Uncharacterized protein</fullName>
    </submittedName>
</protein>
<keyword evidence="4" id="KW-1185">Reference proteome</keyword>
<accession>A0A9W4XS91</accession>
<evidence type="ECO:0000313" key="4">
    <source>
        <dbReference type="Proteomes" id="UP001152607"/>
    </source>
</evidence>
<evidence type="ECO:0000313" key="3">
    <source>
        <dbReference type="EMBL" id="CAI6327997.1"/>
    </source>
</evidence>
<dbReference type="Proteomes" id="UP001152607">
    <property type="component" value="Unassembled WGS sequence"/>
</dbReference>
<name>A0A9W4XS91_9PLEO</name>
<dbReference type="EMBL" id="CAOQHR010000002">
    <property type="protein sequence ID" value="CAI6327997.1"/>
    <property type="molecule type" value="Genomic_DNA"/>
</dbReference>
<organism evidence="3 4">
    <name type="scientific">Periconia digitata</name>
    <dbReference type="NCBI Taxonomy" id="1303443"/>
    <lineage>
        <taxon>Eukaryota</taxon>
        <taxon>Fungi</taxon>
        <taxon>Dikarya</taxon>
        <taxon>Ascomycota</taxon>
        <taxon>Pezizomycotina</taxon>
        <taxon>Dothideomycetes</taxon>
        <taxon>Pleosporomycetidae</taxon>
        <taxon>Pleosporales</taxon>
        <taxon>Massarineae</taxon>
        <taxon>Periconiaceae</taxon>
        <taxon>Periconia</taxon>
    </lineage>
</organism>
<keyword evidence="2" id="KW-1133">Transmembrane helix</keyword>
<feature type="transmembrane region" description="Helical" evidence="2">
    <location>
        <begin position="439"/>
        <end position="458"/>
    </location>
</feature>
<feature type="compositionally biased region" description="Polar residues" evidence="1">
    <location>
        <begin position="23"/>
        <end position="33"/>
    </location>
</feature>
<feature type="compositionally biased region" description="Basic and acidic residues" evidence="1">
    <location>
        <begin position="496"/>
        <end position="509"/>
    </location>
</feature>
<dbReference type="OrthoDB" id="6407410at2759"/>
<feature type="compositionally biased region" description="Basic and acidic residues" evidence="1">
    <location>
        <begin position="204"/>
        <end position="217"/>
    </location>
</feature>
<dbReference type="PANTHER" id="PTHR35872:SF1">
    <property type="entry name" value="ALPHA-L-RHAMNOSIDASE C"/>
    <property type="match status" value="1"/>
</dbReference>
<dbReference type="InterPro" id="IPR021369">
    <property type="entry name" value="DUF2985"/>
</dbReference>
<feature type="region of interest" description="Disordered" evidence="1">
    <location>
        <begin position="1"/>
        <end position="217"/>
    </location>
</feature>
<feature type="transmembrane region" description="Helical" evidence="2">
    <location>
        <begin position="307"/>
        <end position="324"/>
    </location>
</feature>
<feature type="compositionally biased region" description="Polar residues" evidence="1">
    <location>
        <begin position="1"/>
        <end position="10"/>
    </location>
</feature>
<reference evidence="3" key="1">
    <citation type="submission" date="2023-01" db="EMBL/GenBank/DDBJ databases">
        <authorList>
            <person name="Van Ghelder C."/>
            <person name="Rancurel C."/>
        </authorList>
    </citation>
    <scope>NUCLEOTIDE SEQUENCE</scope>
    <source>
        <strain evidence="3">CNCM I-4278</strain>
    </source>
</reference>
<evidence type="ECO:0000256" key="2">
    <source>
        <dbReference type="SAM" id="Phobius"/>
    </source>
</evidence>
<sequence length="509" mass="56158">MASSDANASVPTPVPFPHPDSPQHPSSAQSDVPNSPPGRRSRTSTNASASSRIRTASLKLMEATPPAGMWAATGSVTSRAPTLSDIRRGSFSESGWNEEPQRQKAERTRSEESAMLAQRNRGGPEPDSDYDQSSRPALGKARSNSSNMLGVEPFPAVTEVTEDDVSAHRTRTSEQSPLPMTTAPSQEGTDFTEKEEPVVGGTQSEKKNKGLFGKRDKKPEMRREYTNGYVPPPKVPWKESTMIGLKGFWKWFLTPSGFLITLYGLNVVAWGGMLFLLLCNAAPAMCTPTCNDIQSPRRIWIEIDSQILNALFCVTGFGLAPWRFRDLYWWAWWRVGGKNRTQTGIRRLAGIHQGWFRLPGSDQLPSAAGAAEVDPNDPAVPIPAKKIPDPPPTAHRAPPTKGWKMDWVVWMNVWNTFFQVVLCYYMYNYNRYERPSWATGTFVALGCIVAGLGGIMMFKEGKNVKKIEGVPIPADAYKKPTDIEAQAQGAPVTHVPTEHVVSEKDKARA</sequence>
<dbReference type="AlphaFoldDB" id="A0A9W4XS91"/>
<feature type="compositionally biased region" description="Pro residues" evidence="1">
    <location>
        <begin position="12"/>
        <end position="22"/>
    </location>
</feature>
<gene>
    <name evidence="3" type="ORF">PDIGIT_LOCUS3938</name>
</gene>
<comment type="caution">
    <text evidence="3">The sequence shown here is derived from an EMBL/GenBank/DDBJ whole genome shotgun (WGS) entry which is preliminary data.</text>
</comment>
<feature type="region of interest" description="Disordered" evidence="1">
    <location>
        <begin position="379"/>
        <end position="398"/>
    </location>
</feature>
<keyword evidence="2" id="KW-0812">Transmembrane</keyword>
<evidence type="ECO:0000256" key="1">
    <source>
        <dbReference type="SAM" id="MobiDB-lite"/>
    </source>
</evidence>
<keyword evidence="2" id="KW-0472">Membrane</keyword>
<feature type="transmembrane region" description="Helical" evidence="2">
    <location>
        <begin position="251"/>
        <end position="278"/>
    </location>
</feature>
<feature type="compositionally biased region" description="Low complexity" evidence="1">
    <location>
        <begin position="43"/>
        <end position="57"/>
    </location>
</feature>
<feature type="region of interest" description="Disordered" evidence="1">
    <location>
        <begin position="487"/>
        <end position="509"/>
    </location>
</feature>
<feature type="compositionally biased region" description="Basic and acidic residues" evidence="1">
    <location>
        <begin position="99"/>
        <end position="112"/>
    </location>
</feature>
<dbReference type="Pfam" id="PF11204">
    <property type="entry name" value="DUF2985"/>
    <property type="match status" value="1"/>
</dbReference>
<dbReference type="PANTHER" id="PTHR35872">
    <property type="entry name" value="INTEGRAL MEMBRANE PROTEIN (AFU_ORTHOLOGUE AFUA_5G07110)"/>
    <property type="match status" value="1"/>
</dbReference>